<keyword evidence="3" id="KW-1185">Reference proteome</keyword>
<reference evidence="2 3" key="1">
    <citation type="journal article" date="2020" name="IScience">
        <title>Genome Sequencing of the Endangered Kingdonia uniflora (Circaeasteraceae, Ranunculales) Reveals Potential Mechanisms of Evolutionary Specialization.</title>
        <authorList>
            <person name="Sun Y."/>
            <person name="Deng T."/>
            <person name="Zhang A."/>
            <person name="Moore M.J."/>
            <person name="Landis J.B."/>
            <person name="Lin N."/>
            <person name="Zhang H."/>
            <person name="Zhang X."/>
            <person name="Huang J."/>
            <person name="Zhang X."/>
            <person name="Sun H."/>
            <person name="Wang H."/>
        </authorList>
    </citation>
    <scope>NUCLEOTIDE SEQUENCE [LARGE SCALE GENOMIC DNA]</scope>
    <source>
        <strain evidence="2">TB1705</strain>
        <tissue evidence="2">Leaf</tissue>
    </source>
</reference>
<gene>
    <name evidence="2" type="ORF">GIB67_018296</name>
</gene>
<dbReference type="OrthoDB" id="655540at2759"/>
<protein>
    <submittedName>
        <fullName evidence="2">Uncharacterized protein</fullName>
    </submittedName>
</protein>
<feature type="transmembrane region" description="Helical" evidence="1">
    <location>
        <begin position="84"/>
        <end position="104"/>
    </location>
</feature>
<sequence>MFGDALQSQFTLNMPKNLAASKIAAWTTNRVGFVNTGCGTYSTILWFCSSIDWIFICNACGFDLSCACYLRIHRGILSWSEIGVCNFIIIVGVMCSCIGSYSAVSRIANEMSS</sequence>
<dbReference type="AlphaFoldDB" id="A0A7J7LAA4"/>
<evidence type="ECO:0000313" key="2">
    <source>
        <dbReference type="EMBL" id="KAF6139488.1"/>
    </source>
</evidence>
<evidence type="ECO:0000313" key="3">
    <source>
        <dbReference type="Proteomes" id="UP000541444"/>
    </source>
</evidence>
<evidence type="ECO:0000256" key="1">
    <source>
        <dbReference type="SAM" id="Phobius"/>
    </source>
</evidence>
<accession>A0A7J7LAA4</accession>
<keyword evidence="1" id="KW-0812">Transmembrane</keyword>
<dbReference type="EMBL" id="JACGCM010002474">
    <property type="protein sequence ID" value="KAF6139488.1"/>
    <property type="molecule type" value="Genomic_DNA"/>
</dbReference>
<dbReference type="Proteomes" id="UP000541444">
    <property type="component" value="Unassembled WGS sequence"/>
</dbReference>
<organism evidence="2 3">
    <name type="scientific">Kingdonia uniflora</name>
    <dbReference type="NCBI Taxonomy" id="39325"/>
    <lineage>
        <taxon>Eukaryota</taxon>
        <taxon>Viridiplantae</taxon>
        <taxon>Streptophyta</taxon>
        <taxon>Embryophyta</taxon>
        <taxon>Tracheophyta</taxon>
        <taxon>Spermatophyta</taxon>
        <taxon>Magnoliopsida</taxon>
        <taxon>Ranunculales</taxon>
        <taxon>Circaeasteraceae</taxon>
        <taxon>Kingdonia</taxon>
    </lineage>
</organism>
<proteinExistence type="predicted"/>
<comment type="caution">
    <text evidence="2">The sequence shown here is derived from an EMBL/GenBank/DDBJ whole genome shotgun (WGS) entry which is preliminary data.</text>
</comment>
<keyword evidence="1" id="KW-0472">Membrane</keyword>
<keyword evidence="1" id="KW-1133">Transmembrane helix</keyword>
<name>A0A7J7LAA4_9MAGN</name>